<feature type="compositionally biased region" description="Low complexity" evidence="5">
    <location>
        <begin position="1134"/>
        <end position="1143"/>
    </location>
</feature>
<dbReference type="Pfam" id="PF00160">
    <property type="entry name" value="Pro_isomerase"/>
    <property type="match status" value="1"/>
</dbReference>
<reference evidence="7" key="1">
    <citation type="submission" date="2018-11" db="EMBL/GenBank/DDBJ databases">
        <authorList>
            <person name="Alioto T."/>
            <person name="Alioto T."/>
        </authorList>
    </citation>
    <scope>NUCLEOTIDE SEQUENCE</scope>
</reference>
<feature type="region of interest" description="Disordered" evidence="5">
    <location>
        <begin position="182"/>
        <end position="959"/>
    </location>
</feature>
<dbReference type="Gene3D" id="2.40.100.10">
    <property type="entry name" value="Cyclophilin-like"/>
    <property type="match status" value="1"/>
</dbReference>
<evidence type="ECO:0000313" key="8">
    <source>
        <dbReference type="Proteomes" id="UP000596742"/>
    </source>
</evidence>
<feature type="compositionally biased region" description="Basic and acidic residues" evidence="5">
    <location>
        <begin position="740"/>
        <end position="750"/>
    </location>
</feature>
<dbReference type="GO" id="GO:0005739">
    <property type="term" value="C:mitochondrion"/>
    <property type="evidence" value="ECO:0007669"/>
    <property type="project" value="TreeGrafter"/>
</dbReference>
<proteinExistence type="predicted"/>
<keyword evidence="3" id="KW-0697">Rotamase</keyword>
<feature type="compositionally biased region" description="Basic residues" evidence="5">
    <location>
        <begin position="1168"/>
        <end position="1177"/>
    </location>
</feature>
<evidence type="ECO:0000313" key="7">
    <source>
        <dbReference type="EMBL" id="VDI09767.1"/>
    </source>
</evidence>
<dbReference type="PANTHER" id="PTHR11071:SF565">
    <property type="entry name" value="MOCA-CYP, ISOFORM A"/>
    <property type="match status" value="1"/>
</dbReference>
<evidence type="ECO:0000256" key="3">
    <source>
        <dbReference type="ARBA" id="ARBA00023110"/>
    </source>
</evidence>
<dbReference type="InterPro" id="IPR002130">
    <property type="entry name" value="Cyclophilin-type_PPIase_dom"/>
</dbReference>
<dbReference type="InterPro" id="IPR029000">
    <property type="entry name" value="Cyclophilin-like_dom_sf"/>
</dbReference>
<protein>
    <recommendedName>
        <fullName evidence="2">peptidylprolyl isomerase</fullName>
        <ecNumber evidence="2">5.2.1.8</ecNumber>
    </recommendedName>
</protein>
<keyword evidence="8" id="KW-1185">Reference proteome</keyword>
<evidence type="ECO:0000256" key="4">
    <source>
        <dbReference type="ARBA" id="ARBA00023235"/>
    </source>
</evidence>
<keyword evidence="4 7" id="KW-0413">Isomerase</keyword>
<feature type="compositionally biased region" description="Basic and acidic residues" evidence="5">
    <location>
        <begin position="381"/>
        <end position="401"/>
    </location>
</feature>
<dbReference type="PRINTS" id="PR00153">
    <property type="entry name" value="CSAPPISMRASE"/>
</dbReference>
<feature type="compositionally biased region" description="Basic residues" evidence="5">
    <location>
        <begin position="1049"/>
        <end position="1058"/>
    </location>
</feature>
<feature type="compositionally biased region" description="Basic and acidic residues" evidence="5">
    <location>
        <begin position="1368"/>
        <end position="1382"/>
    </location>
</feature>
<feature type="compositionally biased region" description="Basic and acidic residues" evidence="5">
    <location>
        <begin position="808"/>
        <end position="819"/>
    </location>
</feature>
<feature type="compositionally biased region" description="Basic and acidic residues" evidence="5">
    <location>
        <begin position="898"/>
        <end position="907"/>
    </location>
</feature>
<dbReference type="PANTHER" id="PTHR11071">
    <property type="entry name" value="PEPTIDYL-PROLYL CIS-TRANS ISOMERASE"/>
    <property type="match status" value="1"/>
</dbReference>
<dbReference type="GO" id="GO:0016018">
    <property type="term" value="F:cyclosporin A binding"/>
    <property type="evidence" value="ECO:0007669"/>
    <property type="project" value="TreeGrafter"/>
</dbReference>
<evidence type="ECO:0000256" key="5">
    <source>
        <dbReference type="SAM" id="MobiDB-lite"/>
    </source>
</evidence>
<dbReference type="GO" id="GO:0003755">
    <property type="term" value="F:peptidyl-prolyl cis-trans isomerase activity"/>
    <property type="evidence" value="ECO:0007669"/>
    <property type="project" value="UniProtKB-KW"/>
</dbReference>
<accession>A0A8B6CW12</accession>
<dbReference type="PROSITE" id="PS50072">
    <property type="entry name" value="CSA_PPIASE_2"/>
    <property type="match status" value="1"/>
</dbReference>
<feature type="compositionally biased region" description="Basic residues" evidence="5">
    <location>
        <begin position="213"/>
        <end position="235"/>
    </location>
</feature>
<comment type="catalytic activity">
    <reaction evidence="1">
        <text>[protein]-peptidylproline (omega=180) = [protein]-peptidylproline (omega=0)</text>
        <dbReference type="Rhea" id="RHEA:16237"/>
        <dbReference type="Rhea" id="RHEA-COMP:10747"/>
        <dbReference type="Rhea" id="RHEA-COMP:10748"/>
        <dbReference type="ChEBI" id="CHEBI:83833"/>
        <dbReference type="ChEBI" id="CHEBI:83834"/>
        <dbReference type="EC" id="5.2.1.8"/>
    </reaction>
</comment>
<feature type="compositionally biased region" description="Basic residues" evidence="5">
    <location>
        <begin position="610"/>
        <end position="619"/>
    </location>
</feature>
<dbReference type="SUPFAM" id="SSF50891">
    <property type="entry name" value="Cyclophilin-like"/>
    <property type="match status" value="1"/>
</dbReference>
<gene>
    <name evidence="7" type="ORF">MGAL_10B080639</name>
</gene>
<feature type="compositionally biased region" description="Basic and acidic residues" evidence="5">
    <location>
        <begin position="409"/>
        <end position="418"/>
    </location>
</feature>
<dbReference type="EMBL" id="UYJE01002327">
    <property type="protein sequence ID" value="VDI09767.1"/>
    <property type="molecule type" value="Genomic_DNA"/>
</dbReference>
<comment type="caution">
    <text evidence="7">The sequence shown here is derived from an EMBL/GenBank/DDBJ whole genome shotgun (WGS) entry which is preliminary data.</text>
</comment>
<feature type="compositionally biased region" description="Basic and acidic residues" evidence="5">
    <location>
        <begin position="669"/>
        <end position="679"/>
    </location>
</feature>
<dbReference type="Proteomes" id="UP000596742">
    <property type="component" value="Unassembled WGS sequence"/>
</dbReference>
<feature type="compositionally biased region" description="Basic residues" evidence="5">
    <location>
        <begin position="1184"/>
        <end position="1318"/>
    </location>
</feature>
<feature type="region of interest" description="Disordered" evidence="5">
    <location>
        <begin position="1368"/>
        <end position="1395"/>
    </location>
</feature>
<dbReference type="EC" id="5.2.1.8" evidence="2"/>
<feature type="compositionally biased region" description="Basic residues" evidence="5">
    <location>
        <begin position="446"/>
        <end position="467"/>
    </location>
</feature>
<feature type="compositionally biased region" description="Polar residues" evidence="5">
    <location>
        <begin position="990"/>
        <end position="1004"/>
    </location>
</feature>
<evidence type="ECO:0000256" key="1">
    <source>
        <dbReference type="ARBA" id="ARBA00000971"/>
    </source>
</evidence>
<name>A0A8B6CW12_MYTGA</name>
<feature type="compositionally biased region" description="Basic and acidic residues" evidence="5">
    <location>
        <begin position="571"/>
        <end position="589"/>
    </location>
</feature>
<feature type="compositionally biased region" description="Basic residues" evidence="5">
    <location>
        <begin position="1098"/>
        <end position="1117"/>
    </location>
</feature>
<dbReference type="GO" id="GO:0006457">
    <property type="term" value="P:protein folding"/>
    <property type="evidence" value="ECO:0007669"/>
    <property type="project" value="TreeGrafter"/>
</dbReference>
<feature type="region of interest" description="Disordered" evidence="5">
    <location>
        <begin position="979"/>
        <end position="1329"/>
    </location>
</feature>
<feature type="compositionally biased region" description="Basic residues" evidence="5">
    <location>
        <begin position="1079"/>
        <end position="1089"/>
    </location>
</feature>
<feature type="compositionally biased region" description="Basic and acidic residues" evidence="5">
    <location>
        <begin position="355"/>
        <end position="365"/>
    </location>
</feature>
<sequence>MTIKAEFRPRCFFDFQIGGQSAGRVVFELFSDLCPKTCENFRALCTGEKGISQKSEIPLHYKGSPIHRIVKDFMVQGGDFTKGDGTGGESIYGGVFPDENLSLKHDKEFLLSMANRGKDTNGSQFFITTKPAPHLNGVHVIFGHVIFGQELVMQIENLETDSSKSCPIKEVKVENCGELVPQMKSKGKKRKKVSESESAKSSEEESASEDDKKKKKKKHKKESKKKKKEKKKKRDKSPSSEDGKETKEEVTTVFGEIRPEEIPEVPSSKFLDRGGPQPAADRQRSPPRFGNRRNIERLPYGNRTQYDQKGRKIKGRGTIRYGGDRSRSETPPHWKQAMERNAPVSTMGDAEDGDQDRWVRGDRLQQRQPPPDRQGGRRQGFVREDREERRQVRMTGRVERVHSRRTRSKSLEPADKRLSIAARLQQHAGYEAIKPSSDVEDEDGGRKKKKEKRKKEKKDKKQKKHDRKMSESDEEETSRKPVRRQRDSSPSEGEIISSPERERKSKYLDRKDRYSPSPDRNRQMNRSRQRRSPSEENRRNDKRKFRGDKKGRSSDESRSPEPPSRSRRRHSESDSDSDSKSRTKRDGDRRRSRSSSSSRSRSRSRDRSSRSRSRGRRDRPKVQPAQRPVKLKSDSPPPTHWKPGQKPWKSKEPERPVFTQQILNQGHKPHSDVTRDQKSEVNGFRKPSTERRSRSRSASPQRDVRRSGHVEGKSPGQKESKIQYDLATTEAPIKASPLRVPDKNISPEKKKVSRSRSSSSSSSKSGSGRSRSRSKSYSSDSSSASSKNKKKPTRKVEEKIKWQPPPDPEDHFKEEEYHRSVHIQPVDSTLENRLRTPPIPNLSQVAEAASEMAKHHSRWDRKNPPKSDIPHQASPIKMPATAFERERRSGTPSPTDRVSSKAKEQHKGSSSSESDSDSSSSDKSRSASPTSQFLYGNKNEGKRGPPPPPPMKDSKSSVLPIPVVGVKKETIYEKVLSHVMTEQIPIPVKSSDSSLKNTNSNADTGKSALDNRLQDLTEPPVLKKETPRKVVRKSASPATRHKSDSSSRSRSRTPKKRSTSPTIRRVIRRSRTPSPSKLSARRSSRKSSSRKGSETPPRRRISPRRKSSPSPRKRSPPRRISPSQRNRSPRRRSSPSPRTIPRRLSPPKRKRSSPSPRRSPPRRSSISPRKRSPRRRSSPSPRKSLPRRRSSPSPRRRSPPRRRRSSSSPRRRPPIRRSPVRRRRSSSSRRRSVSPRRNSKSPRRAPSPRKRTKSPARRRTPSPRRRSKSPRKRSISPRRRSPSPRRRSKSPRRSRSRSRSRSRRSPPPRRRRFSRSRSRSPDANYNGESLKTLEKNSLHIYFEALLCKFHSSLSESSVKFVEYFRRRDSTHETEKMPHSDKYKNKKMRSCRVDTD</sequence>
<feature type="domain" description="PPIase cyclophilin-type" evidence="6">
    <location>
        <begin position="12"/>
        <end position="178"/>
    </location>
</feature>
<feature type="compositionally biased region" description="Low complexity" evidence="5">
    <location>
        <begin position="755"/>
        <end position="786"/>
    </location>
</feature>
<dbReference type="OrthoDB" id="6145708at2759"/>
<feature type="compositionally biased region" description="Basic and acidic residues" evidence="5">
    <location>
        <begin position="499"/>
        <end position="522"/>
    </location>
</feature>
<evidence type="ECO:0000256" key="2">
    <source>
        <dbReference type="ARBA" id="ARBA00013194"/>
    </source>
</evidence>
<feature type="compositionally biased region" description="Basic and acidic residues" evidence="5">
    <location>
        <begin position="548"/>
        <end position="559"/>
    </location>
</feature>
<feature type="compositionally biased region" description="Basic and acidic residues" evidence="5">
    <location>
        <begin position="322"/>
        <end position="338"/>
    </location>
</feature>
<feature type="compositionally biased region" description="Basic and acidic residues" evidence="5">
    <location>
        <begin position="193"/>
        <end position="203"/>
    </location>
</feature>
<evidence type="ECO:0000259" key="6">
    <source>
        <dbReference type="PROSITE" id="PS50072"/>
    </source>
</evidence>
<dbReference type="FunFam" id="2.40.100.10:FF:000005">
    <property type="entry name" value="Peptidyl-prolyl cis-trans isomerase G"/>
    <property type="match status" value="1"/>
</dbReference>
<feature type="non-terminal residue" evidence="7">
    <location>
        <position position="1"/>
    </location>
</feature>
<feature type="compositionally biased region" description="Low complexity" evidence="5">
    <location>
        <begin position="909"/>
        <end position="919"/>
    </location>
</feature>
<feature type="compositionally biased region" description="Basic and acidic residues" evidence="5">
    <location>
        <begin position="236"/>
        <end position="250"/>
    </location>
</feature>
<feature type="compositionally biased region" description="Basic and acidic residues" evidence="5">
    <location>
        <begin position="860"/>
        <end position="869"/>
    </location>
</feature>
<feature type="compositionally biased region" description="Basic and acidic residues" evidence="5">
    <location>
        <begin position="702"/>
        <end position="722"/>
    </location>
</feature>
<organism evidence="7 8">
    <name type="scientific">Mytilus galloprovincialis</name>
    <name type="common">Mediterranean mussel</name>
    <dbReference type="NCBI Taxonomy" id="29158"/>
    <lineage>
        <taxon>Eukaryota</taxon>
        <taxon>Metazoa</taxon>
        <taxon>Spiralia</taxon>
        <taxon>Lophotrochozoa</taxon>
        <taxon>Mollusca</taxon>
        <taxon>Bivalvia</taxon>
        <taxon>Autobranchia</taxon>
        <taxon>Pteriomorphia</taxon>
        <taxon>Mytilida</taxon>
        <taxon>Mytiloidea</taxon>
        <taxon>Mytilidae</taxon>
        <taxon>Mytilinae</taxon>
        <taxon>Mytilus</taxon>
    </lineage>
</organism>